<dbReference type="Proteomes" id="UP000053477">
    <property type="component" value="Unassembled WGS sequence"/>
</dbReference>
<name>A0A0H2S039_9AGAM</name>
<evidence type="ECO:0000313" key="2">
    <source>
        <dbReference type="Proteomes" id="UP000053477"/>
    </source>
</evidence>
<dbReference type="EMBL" id="KQ085907">
    <property type="protein sequence ID" value="KLO17237.1"/>
    <property type="molecule type" value="Genomic_DNA"/>
</dbReference>
<reference evidence="1 2" key="1">
    <citation type="submission" date="2015-04" db="EMBL/GenBank/DDBJ databases">
        <title>Complete genome sequence of Schizopora paradoxa KUC8140, a cosmopolitan wood degrader in East Asia.</title>
        <authorList>
            <consortium name="DOE Joint Genome Institute"/>
            <person name="Min B."/>
            <person name="Park H."/>
            <person name="Jang Y."/>
            <person name="Kim J.-J."/>
            <person name="Kim K.H."/>
            <person name="Pangilinan J."/>
            <person name="Lipzen A."/>
            <person name="Riley R."/>
            <person name="Grigoriev I.V."/>
            <person name="Spatafora J.W."/>
            <person name="Choi I.-G."/>
        </authorList>
    </citation>
    <scope>NUCLEOTIDE SEQUENCE [LARGE SCALE GENOMIC DNA]</scope>
    <source>
        <strain evidence="1 2">KUC8140</strain>
    </source>
</reference>
<gene>
    <name evidence="1" type="ORF">SCHPADRAFT_178707</name>
</gene>
<dbReference type="InParanoid" id="A0A0H2S039"/>
<organism evidence="1 2">
    <name type="scientific">Schizopora paradoxa</name>
    <dbReference type="NCBI Taxonomy" id="27342"/>
    <lineage>
        <taxon>Eukaryota</taxon>
        <taxon>Fungi</taxon>
        <taxon>Dikarya</taxon>
        <taxon>Basidiomycota</taxon>
        <taxon>Agaricomycotina</taxon>
        <taxon>Agaricomycetes</taxon>
        <taxon>Hymenochaetales</taxon>
        <taxon>Schizoporaceae</taxon>
        <taxon>Schizopora</taxon>
    </lineage>
</organism>
<dbReference type="AlphaFoldDB" id="A0A0H2S039"/>
<evidence type="ECO:0000313" key="1">
    <source>
        <dbReference type="EMBL" id="KLO17237.1"/>
    </source>
</evidence>
<protein>
    <submittedName>
        <fullName evidence="1">Uncharacterized protein</fullName>
    </submittedName>
</protein>
<accession>A0A0H2S039</accession>
<sequence>MNLVNFPSRHRTREQEYNSLRHALIISAKGHGGLAQRRQGLVLSLEFGLHMFSFFVCIGFTSIQARDHCSNCEKAHAEPSRSPIPSALMTFLTEKGRRTTGLSKQTFQLNRHRGAGLSLFSSGSNACHPKTTHLVPTHSSPPRARTSRVHLGICAVPPSRCGAFLLFAYHERAVRYIDYDL</sequence>
<keyword evidence="2" id="KW-1185">Reference proteome</keyword>
<proteinExistence type="predicted"/>